<dbReference type="InterPro" id="IPR003591">
    <property type="entry name" value="Leu-rich_rpt_typical-subtyp"/>
</dbReference>
<evidence type="ECO:0000256" key="2">
    <source>
        <dbReference type="ARBA" id="ARBA00022729"/>
    </source>
</evidence>
<dbReference type="PANTHER" id="PTHR24369">
    <property type="entry name" value="ANTIGEN BSP, PUTATIVE-RELATED"/>
    <property type="match status" value="1"/>
</dbReference>
<evidence type="ECO:0000313" key="4">
    <source>
        <dbReference type="EMBL" id="GFS24632.1"/>
    </source>
</evidence>
<comment type="caution">
    <text evidence="4">The sequence shown here is derived from an EMBL/GenBank/DDBJ whole genome shotgun (WGS) entry which is preliminary data.</text>
</comment>
<name>A0AAV4JPC0_9GAST</name>
<gene>
    <name evidence="4" type="ORF">ElyMa_005162000</name>
</gene>
<dbReference type="PANTHER" id="PTHR24369:SF210">
    <property type="entry name" value="CHAOPTIN-RELATED"/>
    <property type="match status" value="1"/>
</dbReference>
<dbReference type="AlphaFoldDB" id="A0AAV4JPC0"/>
<sequence length="476" mass="54529">MHRFEILNLSHNSVITIQTETFHGLRSLNLLSLQYNKLFYVPGTFEREAFQGLVSLESLHLEHNQPKFTDNFVYPDQSLAYLSSLKNFWLDGYPQPLGQGFSSLKNLSYLKFSGTHGFCSMKTMPENFFANVTTQQPLSLEMSFCSISEIPSNFFTFLHTIYSLNLYYNEDLTMDGFERGSKSLENSSLVVLNISQIVRPFVAYSAIGNTTFRYLKNTKLKILHIESCRLVGINPRALLDLPKTIEYVSVRNNYLELFIPLFTTMVLTNLKQLDISQQMHFTVPKRLTFGQTHDSFSKNRNNSETKIIHLASNRVKEKRTTLWSNNLLQSFRITTRTINTIIAGRTFFDCGTSSKGDWISQTKRVIMLVPEKLEVLNASDIKLDFDVPEIHVVNNHVLKTWDISVNDMKCFGGPLYGLPSLQHIDLSRNLCFKLNPLFFSKIPILVTLLLYQNRLGTSLAQDAASRTFSTLQLLET</sequence>
<dbReference type="Gene3D" id="3.80.10.10">
    <property type="entry name" value="Ribonuclease Inhibitor"/>
    <property type="match status" value="3"/>
</dbReference>
<keyword evidence="2" id="KW-0732">Signal</keyword>
<dbReference type="InterPro" id="IPR032675">
    <property type="entry name" value="LRR_dom_sf"/>
</dbReference>
<dbReference type="Proteomes" id="UP000762676">
    <property type="component" value="Unassembled WGS sequence"/>
</dbReference>
<keyword evidence="1" id="KW-0433">Leucine-rich repeat</keyword>
<evidence type="ECO:0000313" key="5">
    <source>
        <dbReference type="Proteomes" id="UP000762676"/>
    </source>
</evidence>
<dbReference type="SUPFAM" id="SSF52058">
    <property type="entry name" value="L domain-like"/>
    <property type="match status" value="1"/>
</dbReference>
<dbReference type="Pfam" id="PF13855">
    <property type="entry name" value="LRR_8"/>
    <property type="match status" value="1"/>
</dbReference>
<organism evidence="4 5">
    <name type="scientific">Elysia marginata</name>
    <dbReference type="NCBI Taxonomy" id="1093978"/>
    <lineage>
        <taxon>Eukaryota</taxon>
        <taxon>Metazoa</taxon>
        <taxon>Spiralia</taxon>
        <taxon>Lophotrochozoa</taxon>
        <taxon>Mollusca</taxon>
        <taxon>Gastropoda</taxon>
        <taxon>Heterobranchia</taxon>
        <taxon>Euthyneura</taxon>
        <taxon>Panpulmonata</taxon>
        <taxon>Sacoglossa</taxon>
        <taxon>Placobranchoidea</taxon>
        <taxon>Plakobranchidae</taxon>
        <taxon>Elysia</taxon>
    </lineage>
</organism>
<evidence type="ECO:0000256" key="3">
    <source>
        <dbReference type="ARBA" id="ARBA00022737"/>
    </source>
</evidence>
<dbReference type="SMART" id="SM00369">
    <property type="entry name" value="LRR_TYP"/>
    <property type="match status" value="3"/>
</dbReference>
<proteinExistence type="predicted"/>
<evidence type="ECO:0000256" key="1">
    <source>
        <dbReference type="ARBA" id="ARBA00022614"/>
    </source>
</evidence>
<protein>
    <submittedName>
        <fullName evidence="4">Toll-like receptor 4</fullName>
    </submittedName>
</protein>
<dbReference type="InterPro" id="IPR050541">
    <property type="entry name" value="LRR_TM_domain-containing"/>
</dbReference>
<accession>A0AAV4JPC0</accession>
<dbReference type="GO" id="GO:0005886">
    <property type="term" value="C:plasma membrane"/>
    <property type="evidence" value="ECO:0007669"/>
    <property type="project" value="TreeGrafter"/>
</dbReference>
<reference evidence="4 5" key="1">
    <citation type="journal article" date="2021" name="Elife">
        <title>Chloroplast acquisition without the gene transfer in kleptoplastic sea slugs, Plakobranchus ocellatus.</title>
        <authorList>
            <person name="Maeda T."/>
            <person name="Takahashi S."/>
            <person name="Yoshida T."/>
            <person name="Shimamura S."/>
            <person name="Takaki Y."/>
            <person name="Nagai Y."/>
            <person name="Toyoda A."/>
            <person name="Suzuki Y."/>
            <person name="Arimoto A."/>
            <person name="Ishii H."/>
            <person name="Satoh N."/>
            <person name="Nishiyama T."/>
            <person name="Hasebe M."/>
            <person name="Maruyama T."/>
            <person name="Minagawa J."/>
            <person name="Obokata J."/>
            <person name="Shigenobu S."/>
        </authorList>
    </citation>
    <scope>NUCLEOTIDE SEQUENCE [LARGE SCALE GENOMIC DNA]</scope>
</reference>
<keyword evidence="4" id="KW-0675">Receptor</keyword>
<keyword evidence="5" id="KW-1185">Reference proteome</keyword>
<dbReference type="EMBL" id="BMAT01010349">
    <property type="protein sequence ID" value="GFS24632.1"/>
    <property type="molecule type" value="Genomic_DNA"/>
</dbReference>
<keyword evidence="3" id="KW-0677">Repeat</keyword>
<dbReference type="InterPro" id="IPR001611">
    <property type="entry name" value="Leu-rich_rpt"/>
</dbReference>